<comment type="subcellular location">
    <subcellularLocation>
        <location evidence="1">Cytoplasm</location>
        <location evidence="1">Cytoskeleton</location>
    </subcellularLocation>
</comment>
<dbReference type="STRING" id="4829.A0A163JGN4"/>
<feature type="coiled-coil region" evidence="11">
    <location>
        <begin position="812"/>
        <end position="899"/>
    </location>
</feature>
<keyword evidence="6 11" id="KW-0175">Coiled coil</keyword>
<evidence type="ECO:0000313" key="14">
    <source>
        <dbReference type="EMBL" id="SAM01216.1"/>
    </source>
</evidence>
<name>A0A163JGN4_ABSGL</name>
<evidence type="ECO:0000256" key="6">
    <source>
        <dbReference type="ARBA" id="ARBA00023054"/>
    </source>
</evidence>
<feature type="domain" description="Kinesin motor" evidence="13">
    <location>
        <begin position="5"/>
        <end position="328"/>
    </location>
</feature>
<evidence type="ECO:0000256" key="11">
    <source>
        <dbReference type="SAM" id="Coils"/>
    </source>
</evidence>
<evidence type="ECO:0000256" key="12">
    <source>
        <dbReference type="SAM" id="MobiDB-lite"/>
    </source>
</evidence>
<dbReference type="CDD" id="cd23649">
    <property type="entry name" value="Khc_CBD_cc"/>
    <property type="match status" value="1"/>
</dbReference>
<dbReference type="AlphaFoldDB" id="A0A163JGN4"/>
<dbReference type="InterPro" id="IPR036961">
    <property type="entry name" value="Kinesin_motor_dom_sf"/>
</dbReference>
<dbReference type="PROSITE" id="PS00411">
    <property type="entry name" value="KINESIN_MOTOR_1"/>
    <property type="match status" value="1"/>
</dbReference>
<evidence type="ECO:0000256" key="9">
    <source>
        <dbReference type="PROSITE-ProRule" id="PRU00283"/>
    </source>
</evidence>
<keyword evidence="15" id="KW-1185">Reference proteome</keyword>
<protein>
    <recommendedName>
        <fullName evidence="10">Kinesin-like protein</fullName>
    </recommendedName>
</protein>
<feature type="coiled-coil region" evidence="11">
    <location>
        <begin position="634"/>
        <end position="725"/>
    </location>
</feature>
<dbReference type="InterPro" id="IPR027417">
    <property type="entry name" value="P-loop_NTPase"/>
</dbReference>
<feature type="region of interest" description="Disordered" evidence="12">
    <location>
        <begin position="469"/>
        <end position="499"/>
    </location>
</feature>
<dbReference type="PANTHER" id="PTHR47968:SF75">
    <property type="entry name" value="CENTROMERE-ASSOCIATED PROTEIN E"/>
    <property type="match status" value="1"/>
</dbReference>
<feature type="compositionally biased region" description="Basic and acidic residues" evidence="12">
    <location>
        <begin position="925"/>
        <end position="938"/>
    </location>
</feature>
<dbReference type="InterPro" id="IPR027640">
    <property type="entry name" value="Kinesin-like_fam"/>
</dbReference>
<dbReference type="EMBL" id="LT553525">
    <property type="protein sequence ID" value="SAM01216.1"/>
    <property type="molecule type" value="Genomic_DNA"/>
</dbReference>
<dbReference type="SUPFAM" id="SSF52540">
    <property type="entry name" value="P-loop containing nucleoside triphosphate hydrolases"/>
    <property type="match status" value="1"/>
</dbReference>
<evidence type="ECO:0000256" key="4">
    <source>
        <dbReference type="ARBA" id="ARBA00022741"/>
    </source>
</evidence>
<dbReference type="Pfam" id="PF00225">
    <property type="entry name" value="Kinesin"/>
    <property type="match status" value="1"/>
</dbReference>
<accession>A0A163JGN4</accession>
<keyword evidence="8" id="KW-0206">Cytoskeleton</keyword>
<keyword evidence="7 9" id="KW-0505">Motor protein</keyword>
<dbReference type="PANTHER" id="PTHR47968">
    <property type="entry name" value="CENTROMERE PROTEIN E"/>
    <property type="match status" value="1"/>
</dbReference>
<feature type="compositionally biased region" description="Polar residues" evidence="12">
    <location>
        <begin position="403"/>
        <end position="421"/>
    </location>
</feature>
<reference evidence="14" key="1">
    <citation type="submission" date="2016-04" db="EMBL/GenBank/DDBJ databases">
        <authorList>
            <person name="Evans L.H."/>
            <person name="Alamgir A."/>
            <person name="Owens N."/>
            <person name="Weber N.D."/>
            <person name="Virtaneva K."/>
            <person name="Barbian K."/>
            <person name="Babar A."/>
            <person name="Rosenke K."/>
        </authorList>
    </citation>
    <scope>NUCLEOTIDE SEQUENCE [LARGE SCALE GENOMIC DNA]</scope>
    <source>
        <strain evidence="14">CBS 101.48</strain>
    </source>
</reference>
<sequence length="938" mass="104628">MSGNNIKVVCRFRPQNKLEIKEGGVPIIELNDEGTSVTLKGEATTNYAFDKVFGSNTRQEQVFDYSVKSIVDDVVAGYNGTVFAYGQTGSGKTFTMMGSDIDDTENKGIIPRIVEQIFESIMLSPDTIEFTVKVSYMEIYMEKVRDLLNPSKDNLPIHEDKTKGVYVKGALEVYVSSTEEVYEVMRRGGSNRVVAYTNMNAESSRSHSMVLITITQKNVDTGAAKSGKLYLVDLAGSEKVGKTGASGQTLEEAKKINKSLTALGMVINSLTDGKSSHVPYRDSKLTRILQESLGGNSRTTLIINCSPSSYNEAETISTLRFGIRAKTIKNKAKVNADLSPAELKAALKKVKGEAVTYRNYITALEGEICIWRSGGTVPEAQWASPSGNNNANGSSSPGGALTNGGSDINSSGRQTPTSNGSHPAVKSVAMGNDERPFTPTITLEKDERDQFLQRENELTELIAEKETELSNREKQVQDLQEELNQRKEHEKTIVSDNQQMTSELGEAKIQLEKIMYENKEGMITADSLKESNQELSEELDRLRQALTKLQQQQQENAANHGTKDSKLPPTPAKQVDESLVVTEKEKTIVQTLQRLSNNANVPANEVVLLQKELAESKTMVEHYQIVIRELGIGKELLTKKQVELESNYGALESEYEALLEKAVTEEEQQQETLSSHKTMLEQKYAAKRESHAHEIEDLKKQIAWKDQQEGKLAVAIAELKMANEELQDFISCQPHGAASPTPPTSAEHTPTTSEKDVEAMRKSMAQQLAEFDTMKKALMRDLQSRCERVVDLEISLDETREQYANVLRATNNKAQQKKMVFLERNLEQLTNVQKQLVEQNSHLKKEMALAERKLAARNERIINLEGLLYDAQEKLKSQTERFESQMQALRDRLNLARTNQKSAMAFTGFNRIAKPLRGGVAAQDSTDKRDKRSSWLPF</sequence>
<dbReference type="GO" id="GO:0005524">
    <property type="term" value="F:ATP binding"/>
    <property type="evidence" value="ECO:0007669"/>
    <property type="project" value="UniProtKB-UniRule"/>
</dbReference>
<proteinExistence type="inferred from homology"/>
<dbReference type="CDD" id="cd01369">
    <property type="entry name" value="KISc_KHC_KIF5"/>
    <property type="match status" value="1"/>
</dbReference>
<dbReference type="InParanoid" id="A0A163JGN4"/>
<dbReference type="GO" id="GO:0005874">
    <property type="term" value="C:microtubule"/>
    <property type="evidence" value="ECO:0007669"/>
    <property type="project" value="UniProtKB-KW"/>
</dbReference>
<feature type="compositionally biased region" description="Basic and acidic residues" evidence="12">
    <location>
        <begin position="483"/>
        <end position="493"/>
    </location>
</feature>
<evidence type="ECO:0000256" key="5">
    <source>
        <dbReference type="ARBA" id="ARBA00022840"/>
    </source>
</evidence>
<dbReference type="GO" id="GO:0003777">
    <property type="term" value="F:microtubule motor activity"/>
    <property type="evidence" value="ECO:0007669"/>
    <property type="project" value="InterPro"/>
</dbReference>
<gene>
    <name evidence="14" type="primary">ABSGL_06957.1 scaffold 8715</name>
</gene>
<keyword evidence="5 9" id="KW-0067">ATP-binding</keyword>
<evidence type="ECO:0000256" key="3">
    <source>
        <dbReference type="ARBA" id="ARBA00022701"/>
    </source>
</evidence>
<dbReference type="Proteomes" id="UP000078561">
    <property type="component" value="Unassembled WGS sequence"/>
</dbReference>
<dbReference type="InterPro" id="IPR001752">
    <property type="entry name" value="Kinesin_motor_dom"/>
</dbReference>
<evidence type="ECO:0000313" key="15">
    <source>
        <dbReference type="Proteomes" id="UP000078561"/>
    </source>
</evidence>
<evidence type="ECO:0000256" key="2">
    <source>
        <dbReference type="ARBA" id="ARBA00022490"/>
    </source>
</evidence>
<dbReference type="FunCoup" id="A0A163JGN4">
    <property type="interactions" value="398"/>
</dbReference>
<evidence type="ECO:0000259" key="13">
    <source>
        <dbReference type="PROSITE" id="PS50067"/>
    </source>
</evidence>
<evidence type="ECO:0000256" key="7">
    <source>
        <dbReference type="ARBA" id="ARBA00023175"/>
    </source>
</evidence>
<feature type="region of interest" description="Disordered" evidence="12">
    <location>
        <begin position="381"/>
        <end position="448"/>
    </location>
</feature>
<comment type="similarity">
    <text evidence="9 10">Belongs to the TRAFAC class myosin-kinesin ATPase superfamily. Kinesin family.</text>
</comment>
<dbReference type="PRINTS" id="PR00380">
    <property type="entry name" value="KINESINHEAVY"/>
</dbReference>
<dbReference type="OMA" id="QKSAEPY"/>
<feature type="region of interest" description="Disordered" evidence="12">
    <location>
        <begin position="550"/>
        <end position="576"/>
    </location>
</feature>
<keyword evidence="2" id="KW-0963">Cytoplasm</keyword>
<dbReference type="InterPro" id="IPR059182">
    <property type="entry name" value="Khc_C"/>
</dbReference>
<keyword evidence="4 9" id="KW-0547">Nucleotide-binding</keyword>
<dbReference type="Gene3D" id="3.40.850.10">
    <property type="entry name" value="Kinesin motor domain"/>
    <property type="match status" value="1"/>
</dbReference>
<evidence type="ECO:0000256" key="1">
    <source>
        <dbReference type="ARBA" id="ARBA00004245"/>
    </source>
</evidence>
<dbReference type="FunFam" id="3.40.850.10:FF:000031">
    <property type="entry name" value="Kinesin-like protein"/>
    <property type="match status" value="1"/>
</dbReference>
<feature type="region of interest" description="Disordered" evidence="12">
    <location>
        <begin position="919"/>
        <end position="938"/>
    </location>
</feature>
<evidence type="ECO:0000256" key="8">
    <source>
        <dbReference type="ARBA" id="ARBA00023212"/>
    </source>
</evidence>
<organism evidence="14">
    <name type="scientific">Absidia glauca</name>
    <name type="common">Pin mould</name>
    <dbReference type="NCBI Taxonomy" id="4829"/>
    <lineage>
        <taxon>Eukaryota</taxon>
        <taxon>Fungi</taxon>
        <taxon>Fungi incertae sedis</taxon>
        <taxon>Mucoromycota</taxon>
        <taxon>Mucoromycotina</taxon>
        <taxon>Mucoromycetes</taxon>
        <taxon>Mucorales</taxon>
        <taxon>Cunninghamellaceae</taxon>
        <taxon>Absidia</taxon>
    </lineage>
</organism>
<dbReference type="GO" id="GO:0008017">
    <property type="term" value="F:microtubule binding"/>
    <property type="evidence" value="ECO:0007669"/>
    <property type="project" value="InterPro"/>
</dbReference>
<dbReference type="GO" id="GO:0007018">
    <property type="term" value="P:microtubule-based movement"/>
    <property type="evidence" value="ECO:0007669"/>
    <property type="project" value="InterPro"/>
</dbReference>
<dbReference type="OrthoDB" id="3176171at2759"/>
<evidence type="ECO:0000256" key="10">
    <source>
        <dbReference type="RuleBase" id="RU000394"/>
    </source>
</evidence>
<feature type="compositionally biased region" description="Low complexity" evidence="12">
    <location>
        <begin position="383"/>
        <end position="400"/>
    </location>
</feature>
<dbReference type="InterPro" id="IPR019821">
    <property type="entry name" value="Kinesin_motor_CS"/>
</dbReference>
<dbReference type="SMART" id="SM00129">
    <property type="entry name" value="KISc"/>
    <property type="match status" value="1"/>
</dbReference>
<keyword evidence="3 10" id="KW-0493">Microtubule</keyword>
<feature type="region of interest" description="Disordered" evidence="12">
    <location>
        <begin position="734"/>
        <end position="753"/>
    </location>
</feature>
<dbReference type="PROSITE" id="PS50067">
    <property type="entry name" value="KINESIN_MOTOR_2"/>
    <property type="match status" value="1"/>
</dbReference>
<feature type="binding site" evidence="9">
    <location>
        <begin position="86"/>
        <end position="93"/>
    </location>
    <ligand>
        <name>ATP</name>
        <dbReference type="ChEBI" id="CHEBI:30616"/>
    </ligand>
</feature>